<evidence type="ECO:0000256" key="3">
    <source>
        <dbReference type="ARBA" id="ARBA00022448"/>
    </source>
</evidence>
<keyword evidence="3" id="KW-0813">Transport</keyword>
<sequence>MRKMAVFGLSFGVAVVLAACNDPDAAAEKDETVTIGYQKGALTLSLKEDEAFARTMADLGYSLEWAEFNTGSSTLEALGSGSTDLANAGDTPSIYAIANRQPIDYIAATDNAPYSEGILVRPDSGIDRVEDLDGKRIAFNRASIAQYLLYKALDSVGLTFADIEPVYLGPADANLAFEQGNVDAWVTWDPYLAVSEEKGNHVIATADGLASYRSFYFANSDFADQHPEAVLAYVEALQRVGTTIESDASEAAAIMEKATGLPQDTWIGILNRLDHVPDFIDEEAVSDLQEQADDLMAIGLLEDEVSIVDYVWDREEESE</sequence>
<dbReference type="Pfam" id="PF09084">
    <property type="entry name" value="NMT1"/>
    <property type="match status" value="1"/>
</dbReference>
<evidence type="ECO:0000256" key="8">
    <source>
        <dbReference type="ARBA" id="ARBA00070228"/>
    </source>
</evidence>
<accession>A0A268P0V9</accession>
<dbReference type="GO" id="GO:0042597">
    <property type="term" value="C:periplasmic space"/>
    <property type="evidence" value="ECO:0007669"/>
    <property type="project" value="UniProtKB-SubCell"/>
</dbReference>
<evidence type="ECO:0000256" key="4">
    <source>
        <dbReference type="ARBA" id="ARBA00022729"/>
    </source>
</evidence>
<dbReference type="PROSITE" id="PS51257">
    <property type="entry name" value="PROKAR_LIPOPROTEIN"/>
    <property type="match status" value="1"/>
</dbReference>
<comment type="similarity">
    <text evidence="2">Belongs to the bacterial solute-binding protein SsuA/TauA family.</text>
</comment>
<dbReference type="InterPro" id="IPR015168">
    <property type="entry name" value="SsuA/THI5"/>
</dbReference>
<feature type="domain" description="Solute-binding protein family 3/N-terminal" evidence="10">
    <location>
        <begin position="32"/>
        <end position="262"/>
    </location>
</feature>
<dbReference type="Gene3D" id="3.40.190.10">
    <property type="entry name" value="Periplasmic binding protein-like II"/>
    <property type="match status" value="2"/>
</dbReference>
<keyword evidence="5" id="KW-0564">Palmitate</keyword>
<proteinExistence type="inferred from homology"/>
<protein>
    <recommendedName>
        <fullName evidence="8">Putative aliphatic sulfonates-binding protein</fullName>
    </recommendedName>
</protein>
<dbReference type="GO" id="GO:0042626">
    <property type="term" value="F:ATPase-coupled transmembrane transporter activity"/>
    <property type="evidence" value="ECO:0007669"/>
    <property type="project" value="InterPro"/>
</dbReference>
<evidence type="ECO:0000313" key="11">
    <source>
        <dbReference type="EMBL" id="PAE89377.1"/>
    </source>
</evidence>
<organism evidence="11 12">
    <name type="scientific">Shouchella clausii</name>
    <name type="common">Alkalihalobacillus clausii</name>
    <dbReference type="NCBI Taxonomy" id="79880"/>
    <lineage>
        <taxon>Bacteria</taxon>
        <taxon>Bacillati</taxon>
        <taxon>Bacillota</taxon>
        <taxon>Bacilli</taxon>
        <taxon>Bacillales</taxon>
        <taxon>Bacillaceae</taxon>
        <taxon>Shouchella</taxon>
    </lineage>
</organism>
<dbReference type="GO" id="GO:0016020">
    <property type="term" value="C:membrane"/>
    <property type="evidence" value="ECO:0007669"/>
    <property type="project" value="InterPro"/>
</dbReference>
<reference evidence="11 12" key="1">
    <citation type="submission" date="2017-07" db="EMBL/GenBank/DDBJ databases">
        <title>Isolation and whole genome analysis of endospore-forming bacteria from heroin.</title>
        <authorList>
            <person name="Kalinowski J."/>
            <person name="Ahrens B."/>
            <person name="Al-Dilaimi A."/>
            <person name="Winkler A."/>
            <person name="Wibberg D."/>
            <person name="Schleenbecker U."/>
            <person name="Ruckert C."/>
            <person name="Wolfel R."/>
            <person name="Grass G."/>
        </authorList>
    </citation>
    <scope>NUCLEOTIDE SEQUENCE [LARGE SCALE GENOMIC DNA]</scope>
    <source>
        <strain evidence="11 12">7539</strain>
    </source>
</reference>
<dbReference type="EMBL" id="NPCC01000009">
    <property type="protein sequence ID" value="PAE89377.1"/>
    <property type="molecule type" value="Genomic_DNA"/>
</dbReference>
<evidence type="ECO:0000256" key="9">
    <source>
        <dbReference type="SAM" id="SignalP"/>
    </source>
</evidence>
<feature type="signal peptide" evidence="9">
    <location>
        <begin position="1"/>
        <end position="18"/>
    </location>
</feature>
<dbReference type="Proteomes" id="UP000216207">
    <property type="component" value="Unassembled WGS sequence"/>
</dbReference>
<gene>
    <name evidence="11" type="ORF">CHH72_08795</name>
</gene>
<dbReference type="InterPro" id="IPR010067">
    <property type="entry name" value="ABC_SsuA_sub-bd"/>
</dbReference>
<comment type="subcellular location">
    <subcellularLocation>
        <location evidence="1">Periplasm</location>
    </subcellularLocation>
</comment>
<name>A0A268P0V9_SHOCL</name>
<dbReference type="SMART" id="SM00062">
    <property type="entry name" value="PBPb"/>
    <property type="match status" value="1"/>
</dbReference>
<comment type="caution">
    <text evidence="11">The sequence shown here is derived from an EMBL/GenBank/DDBJ whole genome shotgun (WGS) entry which is preliminary data.</text>
</comment>
<dbReference type="FunFam" id="3.40.190.10:FF:000050">
    <property type="entry name" value="Sulfonate ABC transporter substrate-binding protein"/>
    <property type="match status" value="1"/>
</dbReference>
<evidence type="ECO:0000256" key="1">
    <source>
        <dbReference type="ARBA" id="ARBA00004418"/>
    </source>
</evidence>
<evidence type="ECO:0000256" key="2">
    <source>
        <dbReference type="ARBA" id="ARBA00010742"/>
    </source>
</evidence>
<evidence type="ECO:0000256" key="5">
    <source>
        <dbReference type="ARBA" id="ARBA00023139"/>
    </source>
</evidence>
<evidence type="ECO:0000256" key="6">
    <source>
        <dbReference type="ARBA" id="ARBA00023288"/>
    </source>
</evidence>
<keyword evidence="6" id="KW-0449">Lipoprotein</keyword>
<dbReference type="SUPFAM" id="SSF53850">
    <property type="entry name" value="Periplasmic binding protein-like II"/>
    <property type="match status" value="1"/>
</dbReference>
<dbReference type="AlphaFoldDB" id="A0A268P0V9"/>
<evidence type="ECO:0000256" key="7">
    <source>
        <dbReference type="ARBA" id="ARBA00055538"/>
    </source>
</evidence>
<dbReference type="InterPro" id="IPR001638">
    <property type="entry name" value="Solute-binding_3/MltF_N"/>
</dbReference>
<dbReference type="PANTHER" id="PTHR30024:SF42">
    <property type="entry name" value="ALIPHATIC SULFONATES-BINDING PROTEIN-RELATED"/>
    <property type="match status" value="1"/>
</dbReference>
<feature type="chain" id="PRO_5039472359" description="Putative aliphatic sulfonates-binding protein" evidence="9">
    <location>
        <begin position="19"/>
        <end position="319"/>
    </location>
</feature>
<keyword evidence="4 9" id="KW-0732">Signal</keyword>
<dbReference type="PANTHER" id="PTHR30024">
    <property type="entry name" value="ALIPHATIC SULFONATES-BINDING PROTEIN-RELATED"/>
    <property type="match status" value="1"/>
</dbReference>
<evidence type="ECO:0000313" key="12">
    <source>
        <dbReference type="Proteomes" id="UP000216207"/>
    </source>
</evidence>
<comment type="function">
    <text evidence="7">Part of a binding-protein-dependent transport system for aliphatic sulfonates. Putative binding protein.</text>
</comment>
<evidence type="ECO:0000259" key="10">
    <source>
        <dbReference type="SMART" id="SM00062"/>
    </source>
</evidence>
<dbReference type="NCBIfam" id="TIGR01728">
    <property type="entry name" value="SsuA_fam"/>
    <property type="match status" value="1"/>
</dbReference>